<dbReference type="Pfam" id="PF13469">
    <property type="entry name" value="Sulfotransfer_3"/>
    <property type="match status" value="1"/>
</dbReference>
<name>B8KWZ6_9GAMM</name>
<dbReference type="HOGENOM" id="CLU_017703_3_1_6"/>
<evidence type="ECO:0008006" key="4">
    <source>
        <dbReference type="Google" id="ProtNLM"/>
    </source>
</evidence>
<evidence type="ECO:0000256" key="1">
    <source>
        <dbReference type="ARBA" id="ARBA00022679"/>
    </source>
</evidence>
<protein>
    <recommendedName>
        <fullName evidence="4">Sulfotransferase</fullName>
    </recommendedName>
</protein>
<dbReference type="SUPFAM" id="SSF52540">
    <property type="entry name" value="P-loop containing nucleoside triphosphate hydrolases"/>
    <property type="match status" value="1"/>
</dbReference>
<dbReference type="STRING" id="565045.NOR51B_902"/>
<dbReference type="PANTHER" id="PTHR10605:SF56">
    <property type="entry name" value="BIFUNCTIONAL HEPARAN SULFATE N-DEACETYLASE_N-SULFOTRANSFERASE"/>
    <property type="match status" value="1"/>
</dbReference>
<dbReference type="InterPro" id="IPR027417">
    <property type="entry name" value="P-loop_NTPase"/>
</dbReference>
<organism evidence="2 3">
    <name type="scientific">Luminiphilus syltensis NOR5-1B</name>
    <dbReference type="NCBI Taxonomy" id="565045"/>
    <lineage>
        <taxon>Bacteria</taxon>
        <taxon>Pseudomonadati</taxon>
        <taxon>Pseudomonadota</taxon>
        <taxon>Gammaproteobacteria</taxon>
        <taxon>Cellvibrionales</taxon>
        <taxon>Halieaceae</taxon>
        <taxon>Luminiphilus</taxon>
    </lineage>
</organism>
<dbReference type="PANTHER" id="PTHR10605">
    <property type="entry name" value="HEPARAN SULFATE SULFOTRANSFERASE"/>
    <property type="match status" value="1"/>
</dbReference>
<evidence type="ECO:0000313" key="2">
    <source>
        <dbReference type="EMBL" id="EED34962.1"/>
    </source>
</evidence>
<dbReference type="eggNOG" id="ENOG5031YEN">
    <property type="taxonomic scope" value="Bacteria"/>
</dbReference>
<gene>
    <name evidence="2" type="ORF">NOR51B_902</name>
</gene>
<dbReference type="Gene3D" id="3.40.50.300">
    <property type="entry name" value="P-loop containing nucleotide triphosphate hydrolases"/>
    <property type="match status" value="1"/>
</dbReference>
<dbReference type="OrthoDB" id="9075305at2"/>
<dbReference type="AlphaFoldDB" id="B8KWZ6"/>
<sequence>MSDDANSKPIFILGVGAQKAGTSWLHQCLQAQPEVDLGFTKEYHVWDGLFCDDFKKFRLDDTEVSDNTKKTIRYAMQRYEGFYERYFASLIKNNVRITGDITPGYAALSADHLQHVRSRLEQAGFQVKVIFILRDPVARCWSAARMEMGRLIDSGQQITTDDANRFFAEYYTEPMVQARTRYELTLANLSTTFDEHACFCSLYEHLFNPSVLDSLSSFLGVKLSTGHREDTVNPSPRFELEASLAGDCAAFYGDTYIHCREAFPDTETLWGHL</sequence>
<evidence type="ECO:0000313" key="3">
    <source>
        <dbReference type="Proteomes" id="UP000004699"/>
    </source>
</evidence>
<dbReference type="RefSeq" id="WP_009019709.1">
    <property type="nucleotide sequence ID" value="NZ_DS999411.1"/>
</dbReference>
<dbReference type="InterPro" id="IPR037359">
    <property type="entry name" value="NST/OST"/>
</dbReference>
<dbReference type="EMBL" id="DS999411">
    <property type="protein sequence ID" value="EED34962.1"/>
    <property type="molecule type" value="Genomic_DNA"/>
</dbReference>
<dbReference type="Proteomes" id="UP000004699">
    <property type="component" value="Unassembled WGS sequence"/>
</dbReference>
<proteinExistence type="predicted"/>
<reference evidence="3" key="1">
    <citation type="journal article" date="2013" name="BMC Microbiol.">
        <title>Taxonomy and evolution of bacteriochlorophyll a-containing members of the OM60/NOR5 clade of marine gammaproteobacteria: description of Luminiphilus syltensis gen. nov., sp. nov., reclassification of Haliea rubra as Pseudohaliea rubra gen. nov., comb. nov., and emendation of Chromatocurvus halotolerans.</title>
        <authorList>
            <person name="Spring S."/>
            <person name="Riedel T."/>
            <person name="Sproer C."/>
            <person name="Yan S."/>
            <person name="Harder J."/>
            <person name="Fuchs B.M."/>
        </authorList>
    </citation>
    <scope>NUCLEOTIDE SEQUENCE [LARGE SCALE GENOMIC DNA]</scope>
    <source>
        <strain evidence="3">NOR51-B</strain>
    </source>
</reference>
<keyword evidence="1" id="KW-0808">Transferase</keyword>
<accession>B8KWZ6</accession>
<keyword evidence="3" id="KW-1185">Reference proteome</keyword>
<dbReference type="GO" id="GO:0008146">
    <property type="term" value="F:sulfotransferase activity"/>
    <property type="evidence" value="ECO:0007669"/>
    <property type="project" value="InterPro"/>
</dbReference>